<dbReference type="Proteomes" id="UP000004848">
    <property type="component" value="Unassembled WGS sequence"/>
</dbReference>
<accession>A0P2R2</accession>
<gene>
    <name evidence="1" type="ORF">SIAM614_00697</name>
</gene>
<sequence length="186" mass="21117">MYKYRVYINPRKAHASTIMKHVVETIVDKPEEYPGNCGAKIAGPAAVRADGILIFVSRKETMNKIIENLENYQADNRDKFNSRNPRMTRPVEGAVGISTACEPSKRMMNALKSKLLSALKEEEIAEYVKPKQKLSFSRTRLLAIDLSMRLAEWPTKTQDDKILENKILEVFAEIGIDSQDPSEETE</sequence>
<dbReference type="eggNOG" id="COG3827">
    <property type="taxonomic scope" value="Bacteria"/>
</dbReference>
<organism evidence="1 2">
    <name type="scientific">Roseibium aggregatum (strain ATCC 25650 / DSM 13394 / JCM 20685 / NBRC 16684 / NCIMB 2208 / IAM 12614 / B1)</name>
    <name type="common">Stappia aggregata</name>
    <dbReference type="NCBI Taxonomy" id="384765"/>
    <lineage>
        <taxon>Bacteria</taxon>
        <taxon>Pseudomonadati</taxon>
        <taxon>Pseudomonadota</taxon>
        <taxon>Alphaproteobacteria</taxon>
        <taxon>Hyphomicrobiales</taxon>
        <taxon>Stappiaceae</taxon>
        <taxon>Roseibium</taxon>
    </lineage>
</organism>
<name>A0P2R2_ROSAI</name>
<dbReference type="EMBL" id="AAUW01000027">
    <property type="protein sequence ID" value="EAV40715.1"/>
    <property type="molecule type" value="Genomic_DNA"/>
</dbReference>
<reference evidence="1 2" key="1">
    <citation type="submission" date="2006-05" db="EMBL/GenBank/DDBJ databases">
        <authorList>
            <person name="King G."/>
            <person name="Ferriera S."/>
            <person name="Johnson J."/>
            <person name="Kravitz S."/>
            <person name="Beeson K."/>
            <person name="Sutton G."/>
            <person name="Rogers Y.-H."/>
            <person name="Friedman R."/>
            <person name="Frazier M."/>
            <person name="Venter J.C."/>
        </authorList>
    </citation>
    <scope>NUCLEOTIDE SEQUENCE [LARGE SCALE GENOMIC DNA]</scope>
    <source>
        <strain evidence="2">ATCC 25650 / DSM 13394 / JCM 20685 / NBRC 16684 / NCIMB 2208 / IAM 12614 / B1</strain>
    </source>
</reference>
<protein>
    <submittedName>
        <fullName evidence="1">Uncharacterized protein</fullName>
    </submittedName>
</protein>
<dbReference type="AlphaFoldDB" id="A0P2R2"/>
<evidence type="ECO:0000313" key="1">
    <source>
        <dbReference type="EMBL" id="EAV40715.1"/>
    </source>
</evidence>
<evidence type="ECO:0000313" key="2">
    <source>
        <dbReference type="Proteomes" id="UP000004848"/>
    </source>
</evidence>
<comment type="caution">
    <text evidence="1">The sequence shown here is derived from an EMBL/GenBank/DDBJ whole genome shotgun (WGS) entry which is preliminary data.</text>
</comment>
<proteinExistence type="predicted"/>